<comment type="caution">
    <text evidence="2">The sequence shown here is derived from an EMBL/GenBank/DDBJ whole genome shotgun (WGS) entry which is preliminary data.</text>
</comment>
<protein>
    <recommendedName>
        <fullName evidence="1">HTH cro/C1-type domain-containing protein</fullName>
    </recommendedName>
</protein>
<organism evidence="2 3">
    <name type="scientific">Lactiplantibacillus plantarum</name>
    <name type="common">Lactobacillus plantarum</name>
    <dbReference type="NCBI Taxonomy" id="1590"/>
    <lineage>
        <taxon>Bacteria</taxon>
        <taxon>Bacillati</taxon>
        <taxon>Bacillota</taxon>
        <taxon>Bacilli</taxon>
        <taxon>Lactobacillales</taxon>
        <taxon>Lactobacillaceae</taxon>
        <taxon>Lactiplantibacillus</taxon>
    </lineage>
</organism>
<proteinExistence type="predicted"/>
<dbReference type="InterPro" id="IPR001387">
    <property type="entry name" value="Cro/C1-type_HTH"/>
</dbReference>
<dbReference type="Pfam" id="PF01381">
    <property type="entry name" value="HTH_3"/>
    <property type="match status" value="1"/>
</dbReference>
<gene>
    <name evidence="2" type="ORF">LPJSA22_00494</name>
</gene>
<dbReference type="Proteomes" id="UP000094892">
    <property type="component" value="Unassembled WGS sequence"/>
</dbReference>
<dbReference type="PATRIC" id="fig|1590.172.peg.1041"/>
<feature type="domain" description="HTH cro/C1-type" evidence="1">
    <location>
        <begin position="14"/>
        <end position="56"/>
    </location>
</feature>
<dbReference type="AlphaFoldDB" id="A0A0G9GJ87"/>
<dbReference type="Gene3D" id="1.10.260.40">
    <property type="entry name" value="lambda repressor-like DNA-binding domains"/>
    <property type="match status" value="1"/>
</dbReference>
<dbReference type="EMBL" id="MCOL01000001">
    <property type="protein sequence ID" value="ODO60552.1"/>
    <property type="molecule type" value="Genomic_DNA"/>
</dbReference>
<dbReference type="InterPro" id="IPR010982">
    <property type="entry name" value="Lambda_DNA-bd_dom_sf"/>
</dbReference>
<dbReference type="GO" id="GO:0003677">
    <property type="term" value="F:DNA binding"/>
    <property type="evidence" value="ECO:0007669"/>
    <property type="project" value="InterPro"/>
</dbReference>
<evidence type="ECO:0000313" key="2">
    <source>
        <dbReference type="EMBL" id="ODO60552.1"/>
    </source>
</evidence>
<evidence type="ECO:0000259" key="1">
    <source>
        <dbReference type="Pfam" id="PF01381"/>
    </source>
</evidence>
<dbReference type="SUPFAM" id="SSF47413">
    <property type="entry name" value="lambda repressor-like DNA-binding domains"/>
    <property type="match status" value="1"/>
</dbReference>
<dbReference type="GeneID" id="49392898"/>
<accession>A0A0G9GJ87</accession>
<name>A0A0G9GJ87_LACPN</name>
<reference evidence="2 3" key="1">
    <citation type="submission" date="2016-08" db="EMBL/GenBank/DDBJ databases">
        <title>Genome sequencing of Lactobacillus plantarum JSA22, isolated from fermented soybean paste.</title>
        <authorList>
            <person name="Choi H.S."/>
        </authorList>
    </citation>
    <scope>NUCLEOTIDE SEQUENCE [LARGE SCALE GENOMIC DNA]</scope>
    <source>
        <strain evidence="2 3">JSA22</strain>
    </source>
</reference>
<dbReference type="RefSeq" id="WP_046947796.1">
    <property type="nucleotide sequence ID" value="NZ_AP018405.1"/>
</dbReference>
<sequence>MVETTKELTHAIGRKRGELNITVLELSRQTGVSRWTLDKILSGERTSVRVGTIAKLNDWLYKQV</sequence>
<evidence type="ECO:0000313" key="3">
    <source>
        <dbReference type="Proteomes" id="UP000094892"/>
    </source>
</evidence>